<dbReference type="PANTHER" id="PTHR46423">
    <property type="entry name" value="RNA POLYMERASE II-ASSOCIATED PROTEIN 3"/>
    <property type="match status" value="1"/>
</dbReference>
<feature type="compositionally biased region" description="Basic and acidic residues" evidence="6">
    <location>
        <begin position="257"/>
        <end position="267"/>
    </location>
</feature>
<dbReference type="Pfam" id="PF13877">
    <property type="entry name" value="RPAP3_C"/>
    <property type="match status" value="1"/>
</dbReference>
<evidence type="ECO:0000259" key="7">
    <source>
        <dbReference type="Pfam" id="PF13877"/>
    </source>
</evidence>
<accession>A0A180G3G5</accession>
<keyword evidence="10" id="KW-1185">Reference proteome</keyword>
<feature type="repeat" description="TPR" evidence="5">
    <location>
        <begin position="121"/>
        <end position="154"/>
    </location>
</feature>
<dbReference type="InterPro" id="IPR051966">
    <property type="entry name" value="RPAP3"/>
</dbReference>
<dbReference type="STRING" id="630390.A0A180G3G5"/>
<dbReference type="EMBL" id="ADAS02000516">
    <property type="protein sequence ID" value="OAV87235.1"/>
    <property type="molecule type" value="Genomic_DNA"/>
</dbReference>
<sequence length="417" mass="45966">MLDPPGGGGVSRNRTGKNLVFCHWEIPAGQPPSRASRHRQASMEAGNKRPTAQVFKDKGNEAFKKADFRGAVEHYTSAIKADPSDHILPCNRAFARLKLQQWKLAEADCTRSLELLPEPNCKALFRRGTARRHQNKWDEALQDLKAALALEPNNASICAELQTVKAHLQQKPTTTKPPPSSSKASSSISFASSDSETSSQPIAGPSSSPSTTLQDGQSSESSTNLLREVSTTRFTSSDPYKSAATGVAPTNSFSDLKQIRQKKEEKSSGFMTTRIPNKSIPSPEPLKKSNPSSSTNSIPPVRSFTDFEMRWCISSQPEVRFSVLEALDRRHVAQLFGEHLEPETLEQMIDAMEVPLKSNDTTKITRAVELLQGLDNVSRMKTLTMFLAPDHQKVIQDLLIKFHSFGGKSVVLNNWGL</sequence>
<evidence type="ECO:0000256" key="5">
    <source>
        <dbReference type="PROSITE-ProRule" id="PRU00339"/>
    </source>
</evidence>
<dbReference type="SUPFAM" id="SSF48452">
    <property type="entry name" value="TPR-like"/>
    <property type="match status" value="1"/>
</dbReference>
<feature type="compositionally biased region" description="Low complexity" evidence="6">
    <location>
        <begin position="289"/>
        <end position="300"/>
    </location>
</feature>
<evidence type="ECO:0000256" key="4">
    <source>
        <dbReference type="ARBA" id="ARBA00040133"/>
    </source>
</evidence>
<feature type="compositionally biased region" description="Polar residues" evidence="6">
    <location>
        <begin position="205"/>
        <end position="239"/>
    </location>
</feature>
<reference evidence="9 10" key="3">
    <citation type="journal article" date="2017" name="G3 (Bethesda)">
        <title>Comparative analysis highlights variable genome content of wheat rusts and divergence of the mating loci.</title>
        <authorList>
            <person name="Cuomo C.A."/>
            <person name="Bakkeren G."/>
            <person name="Khalil H.B."/>
            <person name="Panwar V."/>
            <person name="Joly D."/>
            <person name="Linning R."/>
            <person name="Sakthikumar S."/>
            <person name="Song X."/>
            <person name="Adiconis X."/>
            <person name="Fan L."/>
            <person name="Goldberg J.M."/>
            <person name="Levin J.Z."/>
            <person name="Young S."/>
            <person name="Zeng Q."/>
            <person name="Anikster Y."/>
            <person name="Bruce M."/>
            <person name="Wang M."/>
            <person name="Yin C."/>
            <person name="McCallum B."/>
            <person name="Szabo L.J."/>
            <person name="Hulbert S."/>
            <person name="Chen X."/>
            <person name="Fellers J.P."/>
        </authorList>
    </citation>
    <scope>NUCLEOTIDE SEQUENCE</scope>
    <source>
        <strain evidence="10">Isolate 1-1 / race 1 (BBBD)</strain>
        <strain evidence="9">isolate 1-1 / race 1 (BBBD)</strain>
    </source>
</reference>
<feature type="compositionally biased region" description="Polar residues" evidence="6">
    <location>
        <begin position="269"/>
        <end position="280"/>
    </location>
</feature>
<reference evidence="9" key="4">
    <citation type="submission" date="2025-05" db="UniProtKB">
        <authorList>
            <consortium name="EnsemblFungi"/>
        </authorList>
    </citation>
    <scope>IDENTIFICATION</scope>
    <source>
        <strain evidence="9">isolate 1-1 / race 1 (BBBD)</strain>
    </source>
</reference>
<dbReference type="PANTHER" id="PTHR46423:SF1">
    <property type="entry name" value="RNA POLYMERASE II-ASSOCIATED PROTEIN 3"/>
    <property type="match status" value="1"/>
</dbReference>
<evidence type="ECO:0000256" key="6">
    <source>
        <dbReference type="SAM" id="MobiDB-lite"/>
    </source>
</evidence>
<feature type="repeat" description="TPR" evidence="5">
    <location>
        <begin position="52"/>
        <end position="85"/>
    </location>
</feature>
<evidence type="ECO:0000313" key="10">
    <source>
        <dbReference type="Proteomes" id="UP000005240"/>
    </source>
</evidence>
<evidence type="ECO:0000256" key="3">
    <source>
        <dbReference type="ARBA" id="ARBA00038275"/>
    </source>
</evidence>
<evidence type="ECO:0000256" key="2">
    <source>
        <dbReference type="ARBA" id="ARBA00022803"/>
    </source>
</evidence>
<dbReference type="AlphaFoldDB" id="A0A180G3G5"/>
<dbReference type="VEuPathDB" id="FungiDB:PTTG_12639"/>
<dbReference type="PROSITE" id="PS50005">
    <property type="entry name" value="TPR"/>
    <property type="match status" value="2"/>
</dbReference>
<dbReference type="Pfam" id="PF00515">
    <property type="entry name" value="TPR_1"/>
    <property type="match status" value="1"/>
</dbReference>
<reference evidence="8" key="2">
    <citation type="submission" date="2016-05" db="EMBL/GenBank/DDBJ databases">
        <title>Comparative analysis highlights variable genome content of wheat rusts and divergence of the mating loci.</title>
        <authorList>
            <person name="Cuomo C.A."/>
            <person name="Bakkeren G."/>
            <person name="Szabo L."/>
            <person name="Khalil H."/>
            <person name="Joly D."/>
            <person name="Goldberg J."/>
            <person name="Young S."/>
            <person name="Zeng Q."/>
            <person name="Fellers J."/>
        </authorList>
    </citation>
    <scope>NUCLEOTIDE SEQUENCE [LARGE SCALE GENOMIC DNA]</scope>
    <source>
        <strain evidence="8">1-1 BBBD Race 1</strain>
    </source>
</reference>
<dbReference type="InterPro" id="IPR019734">
    <property type="entry name" value="TPR_rpt"/>
</dbReference>
<dbReference type="SMART" id="SM00028">
    <property type="entry name" value="TPR"/>
    <property type="match status" value="3"/>
</dbReference>
<proteinExistence type="inferred from homology"/>
<dbReference type="InterPro" id="IPR011990">
    <property type="entry name" value="TPR-like_helical_dom_sf"/>
</dbReference>
<dbReference type="Gene3D" id="1.25.40.10">
    <property type="entry name" value="Tetratricopeptide repeat domain"/>
    <property type="match status" value="1"/>
</dbReference>
<feature type="region of interest" description="Disordered" evidence="6">
    <location>
        <begin position="27"/>
        <end position="52"/>
    </location>
</feature>
<reference evidence="8" key="1">
    <citation type="submission" date="2009-11" db="EMBL/GenBank/DDBJ databases">
        <authorList>
            <consortium name="The Broad Institute Genome Sequencing Platform"/>
            <person name="Ward D."/>
            <person name="Feldgarden M."/>
            <person name="Earl A."/>
            <person name="Young S.K."/>
            <person name="Zeng Q."/>
            <person name="Koehrsen M."/>
            <person name="Alvarado L."/>
            <person name="Berlin A."/>
            <person name="Bochicchio J."/>
            <person name="Borenstein D."/>
            <person name="Chapman S.B."/>
            <person name="Chen Z."/>
            <person name="Engels R."/>
            <person name="Freedman E."/>
            <person name="Gellesch M."/>
            <person name="Goldberg J."/>
            <person name="Griggs A."/>
            <person name="Gujja S."/>
            <person name="Heilman E."/>
            <person name="Heiman D."/>
            <person name="Hepburn T."/>
            <person name="Howarth C."/>
            <person name="Jen D."/>
            <person name="Larson L."/>
            <person name="Lewis B."/>
            <person name="Mehta T."/>
            <person name="Park D."/>
            <person name="Pearson M."/>
            <person name="Roberts A."/>
            <person name="Saif S."/>
            <person name="Shea T."/>
            <person name="Shenoy N."/>
            <person name="Sisk P."/>
            <person name="Stolte C."/>
            <person name="Sykes S."/>
            <person name="Thomson T."/>
            <person name="Walk T."/>
            <person name="White J."/>
            <person name="Yandava C."/>
            <person name="Izard J."/>
            <person name="Baranova O.V."/>
            <person name="Blanton J.M."/>
            <person name="Tanner A.C."/>
            <person name="Dewhirst F.E."/>
            <person name="Haas B."/>
            <person name="Nusbaum C."/>
            <person name="Birren B."/>
        </authorList>
    </citation>
    <scope>NUCLEOTIDE SEQUENCE [LARGE SCALE GENOMIC DNA]</scope>
    <source>
        <strain evidence="8">1-1 BBBD Race 1</strain>
    </source>
</reference>
<feature type="compositionally biased region" description="Low complexity" evidence="6">
    <location>
        <begin position="181"/>
        <end position="199"/>
    </location>
</feature>
<dbReference type="EnsemblFungi" id="PTTG_12639-t43_1">
    <property type="protein sequence ID" value="PTTG_12639-t43_1-p1"/>
    <property type="gene ID" value="PTTG_12639"/>
</dbReference>
<keyword evidence="2 5" id="KW-0802">TPR repeat</keyword>
<evidence type="ECO:0000313" key="9">
    <source>
        <dbReference type="EnsemblFungi" id="PTTG_12639-t43_1-p1"/>
    </source>
</evidence>
<dbReference type="GO" id="GO:0101031">
    <property type="term" value="C:protein folding chaperone complex"/>
    <property type="evidence" value="ECO:0007669"/>
    <property type="project" value="TreeGrafter"/>
</dbReference>
<dbReference type="InterPro" id="IPR025986">
    <property type="entry name" value="RPAP3-like_C"/>
</dbReference>
<protein>
    <recommendedName>
        <fullName evidence="4">RNA polymerase II-associated protein 3</fullName>
    </recommendedName>
</protein>
<comment type="similarity">
    <text evidence="3">Belongs to the RPAP3 family.</text>
</comment>
<evidence type="ECO:0000256" key="1">
    <source>
        <dbReference type="ARBA" id="ARBA00022737"/>
    </source>
</evidence>
<evidence type="ECO:0000313" key="8">
    <source>
        <dbReference type="EMBL" id="OAV87235.1"/>
    </source>
</evidence>
<gene>
    <name evidence="8" type="ORF">PTTG_12639</name>
</gene>
<organism evidence="8">
    <name type="scientific">Puccinia triticina (isolate 1-1 / race 1 (BBBD))</name>
    <name type="common">Brown leaf rust fungus</name>
    <dbReference type="NCBI Taxonomy" id="630390"/>
    <lineage>
        <taxon>Eukaryota</taxon>
        <taxon>Fungi</taxon>
        <taxon>Dikarya</taxon>
        <taxon>Basidiomycota</taxon>
        <taxon>Pucciniomycotina</taxon>
        <taxon>Pucciniomycetes</taxon>
        <taxon>Pucciniales</taxon>
        <taxon>Pucciniaceae</taxon>
        <taxon>Puccinia</taxon>
    </lineage>
</organism>
<keyword evidence="1" id="KW-0677">Repeat</keyword>
<dbReference type="OrthoDB" id="629492at2759"/>
<dbReference type="Proteomes" id="UP000005240">
    <property type="component" value="Unassembled WGS sequence"/>
</dbReference>
<name>A0A180G3G5_PUCT1</name>
<feature type="domain" description="RNA-polymerase II-associated protein 3-like C-terminal" evidence="7">
    <location>
        <begin position="301"/>
        <end position="391"/>
    </location>
</feature>
<feature type="region of interest" description="Disordered" evidence="6">
    <location>
        <begin position="168"/>
        <end position="300"/>
    </location>
</feature>